<dbReference type="AlphaFoldDB" id="A0A7J6J3M3"/>
<reference evidence="3 4" key="2">
    <citation type="submission" date="2020-04" db="EMBL/GenBank/DDBJ databases">
        <title>Genome sequencing and assembly of multiple isolates from the Colletotrichum gloeosporioides species complex.</title>
        <authorList>
            <person name="Gan P."/>
            <person name="Shirasu K."/>
        </authorList>
    </citation>
    <scope>NUCLEOTIDE SEQUENCE [LARGE SCALE GENOMIC DNA]</scope>
    <source>
        <strain evidence="3 4">Nara gc5</strain>
    </source>
</reference>
<evidence type="ECO:0000313" key="4">
    <source>
        <dbReference type="Proteomes" id="UP000011096"/>
    </source>
</evidence>
<feature type="compositionally biased region" description="Low complexity" evidence="1">
    <location>
        <begin position="82"/>
        <end position="102"/>
    </location>
</feature>
<protein>
    <submittedName>
        <fullName evidence="3">Uncharacterized protein</fullName>
    </submittedName>
</protein>
<feature type="transmembrane region" description="Helical" evidence="2">
    <location>
        <begin position="184"/>
        <end position="207"/>
    </location>
</feature>
<reference evidence="3 4" key="1">
    <citation type="submission" date="2012-08" db="EMBL/GenBank/DDBJ databases">
        <authorList>
            <person name="Gan P.H.P."/>
            <person name="Ikeda K."/>
            <person name="Irieda H."/>
            <person name="Narusaka M."/>
            <person name="O'Connell R.J."/>
            <person name="Narusaka Y."/>
            <person name="Takano Y."/>
            <person name="Kubo Y."/>
            <person name="Shirasu K."/>
        </authorList>
    </citation>
    <scope>NUCLEOTIDE SEQUENCE [LARGE SCALE GENOMIC DNA]</scope>
    <source>
        <strain evidence="3 4">Nara gc5</strain>
    </source>
</reference>
<accession>A0A7J6J3M3</accession>
<keyword evidence="2" id="KW-1133">Transmembrane helix</keyword>
<gene>
    <name evidence="3" type="ORF">CGGC5_v007645</name>
</gene>
<evidence type="ECO:0000256" key="2">
    <source>
        <dbReference type="SAM" id="Phobius"/>
    </source>
</evidence>
<feature type="region of interest" description="Disordered" evidence="1">
    <location>
        <begin position="73"/>
        <end position="102"/>
    </location>
</feature>
<dbReference type="GeneID" id="43609191"/>
<sequence length="372" mass="40998">MNELHPKVAAAPCGLTTSRSQLSPQLTGYTHTHTMAALSRGFALRLPLLPRTLAKRPLHSVSRFTTSTTLRYAKPAPKKSPIPKTSSSASPTTTAAIPAAKPHAPATAQQQQLLQQQLLQATNPAASRLLQAIAAKGTPTLLYEAGSHFWMKLSTWGAATMFYGYAIINYGFFRDFVAERADQLGPWVTWAFIGGCIATTGFGSYFFRASHNIVKNIRALPTAKIPPGELPRGIDPKTTPVLIEINVKRILPGMPKRVVVPPHRVVIPYNVFQPLSPFKPLQNMKAEKEKERKERKAARDYDREHLMTVPIRHAGRGMKSAWFGIQRALTKTGFMRLEAGGMKMKLDVASGWALDQGRAIDSLVTIEKKSRT</sequence>
<evidence type="ECO:0000313" key="3">
    <source>
        <dbReference type="EMBL" id="KAF4484382.1"/>
    </source>
</evidence>
<proteinExistence type="predicted"/>
<dbReference type="InParanoid" id="A0A7J6J3M3"/>
<keyword evidence="2" id="KW-0812">Transmembrane</keyword>
<keyword evidence="2" id="KW-0472">Membrane</keyword>
<name>A0A7J6J3M3_COLFN</name>
<dbReference type="EMBL" id="ANPB02000004">
    <property type="protein sequence ID" value="KAF4484382.1"/>
    <property type="molecule type" value="Genomic_DNA"/>
</dbReference>
<evidence type="ECO:0000256" key="1">
    <source>
        <dbReference type="SAM" id="MobiDB-lite"/>
    </source>
</evidence>
<dbReference type="RefSeq" id="XP_031878434.2">
    <property type="nucleotide sequence ID" value="XM_032025029.2"/>
</dbReference>
<dbReference type="OrthoDB" id="4140442at2759"/>
<feature type="transmembrane region" description="Helical" evidence="2">
    <location>
        <begin position="153"/>
        <end position="172"/>
    </location>
</feature>
<organism evidence="3 4">
    <name type="scientific">Colletotrichum fructicola (strain Nara gc5)</name>
    <name type="common">Anthracnose fungus</name>
    <name type="synonym">Colletotrichum gloeosporioides (strain Nara gc5)</name>
    <dbReference type="NCBI Taxonomy" id="1213859"/>
    <lineage>
        <taxon>Eukaryota</taxon>
        <taxon>Fungi</taxon>
        <taxon>Dikarya</taxon>
        <taxon>Ascomycota</taxon>
        <taxon>Pezizomycotina</taxon>
        <taxon>Sordariomycetes</taxon>
        <taxon>Hypocreomycetidae</taxon>
        <taxon>Glomerellales</taxon>
        <taxon>Glomerellaceae</taxon>
        <taxon>Colletotrichum</taxon>
        <taxon>Colletotrichum gloeosporioides species complex</taxon>
    </lineage>
</organism>
<dbReference type="Proteomes" id="UP000011096">
    <property type="component" value="Unassembled WGS sequence"/>
</dbReference>
<comment type="caution">
    <text evidence="3">The sequence shown here is derived from an EMBL/GenBank/DDBJ whole genome shotgun (WGS) entry which is preliminary data.</text>
</comment>
<keyword evidence="4" id="KW-1185">Reference proteome</keyword>